<evidence type="ECO:0008006" key="4">
    <source>
        <dbReference type="Google" id="ProtNLM"/>
    </source>
</evidence>
<dbReference type="AlphaFoldDB" id="X1RGF4"/>
<feature type="region of interest" description="Disordered" evidence="2">
    <location>
        <begin position="140"/>
        <end position="161"/>
    </location>
</feature>
<proteinExistence type="predicted"/>
<protein>
    <recommendedName>
        <fullName evidence="4">DUF5667 domain-containing protein</fullName>
    </recommendedName>
</protein>
<evidence type="ECO:0000256" key="1">
    <source>
        <dbReference type="SAM" id="Coils"/>
    </source>
</evidence>
<evidence type="ECO:0000256" key="2">
    <source>
        <dbReference type="SAM" id="MobiDB-lite"/>
    </source>
</evidence>
<feature type="coiled-coil region" evidence="1">
    <location>
        <begin position="91"/>
        <end position="130"/>
    </location>
</feature>
<evidence type="ECO:0000313" key="3">
    <source>
        <dbReference type="EMBL" id="GAI79807.1"/>
    </source>
</evidence>
<name>X1RGF4_9ZZZZ</name>
<sequence length="161" mass="17989">ARGLGKDTTSVEQLVARATAAHLEVLAEVHEKVPEPARVAIESAIANSLTNRERVVEALKSKGALGEIPEEAPILERVQAQLLERVQAEVQQRIQEEAQGIEQELQERVREELQERIQEQLKEKLQEQITNLKPALPKTVTTVNKTAEQALTPEKTQSQRP</sequence>
<reference evidence="3" key="1">
    <citation type="journal article" date="2014" name="Front. Microbiol.">
        <title>High frequency of phylogenetically diverse reductive dehalogenase-homologous genes in deep subseafloor sedimentary metagenomes.</title>
        <authorList>
            <person name="Kawai M."/>
            <person name="Futagami T."/>
            <person name="Toyoda A."/>
            <person name="Takaki Y."/>
            <person name="Nishi S."/>
            <person name="Hori S."/>
            <person name="Arai W."/>
            <person name="Tsubouchi T."/>
            <person name="Morono Y."/>
            <person name="Uchiyama I."/>
            <person name="Ito T."/>
            <person name="Fujiyama A."/>
            <person name="Inagaki F."/>
            <person name="Takami H."/>
        </authorList>
    </citation>
    <scope>NUCLEOTIDE SEQUENCE</scope>
    <source>
        <strain evidence="3">Expedition CK06-06</strain>
    </source>
</reference>
<accession>X1RGF4</accession>
<organism evidence="3">
    <name type="scientific">marine sediment metagenome</name>
    <dbReference type="NCBI Taxonomy" id="412755"/>
    <lineage>
        <taxon>unclassified sequences</taxon>
        <taxon>metagenomes</taxon>
        <taxon>ecological metagenomes</taxon>
    </lineage>
</organism>
<dbReference type="EMBL" id="BARW01008056">
    <property type="protein sequence ID" value="GAI79807.1"/>
    <property type="molecule type" value="Genomic_DNA"/>
</dbReference>
<feature type="non-terminal residue" evidence="3">
    <location>
        <position position="1"/>
    </location>
</feature>
<gene>
    <name evidence="3" type="ORF">S12H4_16631</name>
</gene>
<keyword evidence="1" id="KW-0175">Coiled coil</keyword>
<comment type="caution">
    <text evidence="3">The sequence shown here is derived from an EMBL/GenBank/DDBJ whole genome shotgun (WGS) entry which is preliminary data.</text>
</comment>